<dbReference type="PANTHER" id="PTHR33162">
    <property type="entry name" value="SEC-INDEPENDENT PROTEIN TRANSLOCASE PROTEIN TATA, CHLOROPLASTIC"/>
    <property type="match status" value="1"/>
</dbReference>
<evidence type="ECO:0000313" key="10">
    <source>
        <dbReference type="EMBL" id="MBB4155603.1"/>
    </source>
</evidence>
<sequence length="132" mass="14446">MFGIDSSEFLLVAFVALVVIGPKDLPKAMRVVGYWVGRARAVSRQFRQGFDNMVREAELEEMEKRWAAENARIMAEHPASTSDAAPSTEAAPTDTEHEAVPVMTDKPIMVDHPVVEPSDADRPAPPREGASS</sequence>
<evidence type="ECO:0000256" key="8">
    <source>
        <dbReference type="ARBA" id="ARBA00023136"/>
    </source>
</evidence>
<gene>
    <name evidence="10" type="ORF">GGQ80_003528</name>
</gene>
<evidence type="ECO:0000256" key="5">
    <source>
        <dbReference type="ARBA" id="ARBA00022927"/>
    </source>
</evidence>
<keyword evidence="3" id="KW-1003">Cell membrane</keyword>
<evidence type="ECO:0000256" key="9">
    <source>
        <dbReference type="SAM" id="MobiDB-lite"/>
    </source>
</evidence>
<evidence type="ECO:0000256" key="7">
    <source>
        <dbReference type="ARBA" id="ARBA00023010"/>
    </source>
</evidence>
<keyword evidence="11" id="KW-1185">Reference proteome</keyword>
<dbReference type="Pfam" id="PF02416">
    <property type="entry name" value="TatA_B_E"/>
    <property type="match status" value="1"/>
</dbReference>
<dbReference type="AlphaFoldDB" id="A0A840F8Q7"/>
<evidence type="ECO:0000256" key="4">
    <source>
        <dbReference type="ARBA" id="ARBA00022692"/>
    </source>
</evidence>
<keyword evidence="5" id="KW-0653">Protein transport</keyword>
<keyword evidence="4" id="KW-0812">Transmembrane</keyword>
<dbReference type="InterPro" id="IPR018448">
    <property type="entry name" value="TatB"/>
</dbReference>
<dbReference type="NCBIfam" id="TIGR01410">
    <property type="entry name" value="tatB"/>
    <property type="match status" value="1"/>
</dbReference>
<dbReference type="RefSeq" id="WP_183987256.1">
    <property type="nucleotide sequence ID" value="NZ_JACIEV010000016.1"/>
</dbReference>
<proteinExistence type="predicted"/>
<name>A0A840F8Q7_9SPHN</name>
<dbReference type="GO" id="GO:0016020">
    <property type="term" value="C:membrane"/>
    <property type="evidence" value="ECO:0007669"/>
    <property type="project" value="UniProtKB-SubCell"/>
</dbReference>
<reference evidence="10 11" key="1">
    <citation type="submission" date="2020-08" db="EMBL/GenBank/DDBJ databases">
        <title>Genomic Encyclopedia of Type Strains, Phase IV (KMG-IV): sequencing the most valuable type-strain genomes for metagenomic binning, comparative biology and taxonomic classification.</title>
        <authorList>
            <person name="Goeker M."/>
        </authorList>
    </citation>
    <scope>NUCLEOTIDE SEQUENCE [LARGE SCALE GENOMIC DNA]</scope>
    <source>
        <strain evidence="10 11">YC6723</strain>
    </source>
</reference>
<comment type="caution">
    <text evidence="10">The sequence shown here is derived from an EMBL/GenBank/DDBJ whole genome shotgun (WGS) entry which is preliminary data.</text>
</comment>
<evidence type="ECO:0000256" key="2">
    <source>
        <dbReference type="ARBA" id="ARBA00022448"/>
    </source>
</evidence>
<keyword evidence="6" id="KW-1133">Transmembrane helix</keyword>
<dbReference type="Proteomes" id="UP000529795">
    <property type="component" value="Unassembled WGS sequence"/>
</dbReference>
<dbReference type="PANTHER" id="PTHR33162:SF1">
    <property type="entry name" value="SEC-INDEPENDENT PROTEIN TRANSLOCASE PROTEIN TATA, CHLOROPLASTIC"/>
    <property type="match status" value="1"/>
</dbReference>
<keyword evidence="8" id="KW-0472">Membrane</keyword>
<dbReference type="PRINTS" id="PR01506">
    <property type="entry name" value="TATBPROTEIN"/>
</dbReference>
<dbReference type="Gene3D" id="1.20.5.3310">
    <property type="match status" value="1"/>
</dbReference>
<evidence type="ECO:0000256" key="1">
    <source>
        <dbReference type="ARBA" id="ARBA00004167"/>
    </source>
</evidence>
<evidence type="ECO:0000256" key="3">
    <source>
        <dbReference type="ARBA" id="ARBA00022475"/>
    </source>
</evidence>
<dbReference type="InterPro" id="IPR003369">
    <property type="entry name" value="TatA/B/E"/>
</dbReference>
<dbReference type="GO" id="GO:0008320">
    <property type="term" value="F:protein transmembrane transporter activity"/>
    <property type="evidence" value="ECO:0007669"/>
    <property type="project" value="InterPro"/>
</dbReference>
<evidence type="ECO:0000256" key="6">
    <source>
        <dbReference type="ARBA" id="ARBA00022989"/>
    </source>
</evidence>
<protein>
    <submittedName>
        <fullName evidence="10">Sec-independent protein translocase protein TatB</fullName>
    </submittedName>
</protein>
<organism evidence="10 11">
    <name type="scientific">Sphingomonas jinjuensis</name>
    <dbReference type="NCBI Taxonomy" id="535907"/>
    <lineage>
        <taxon>Bacteria</taxon>
        <taxon>Pseudomonadati</taxon>
        <taxon>Pseudomonadota</taxon>
        <taxon>Alphaproteobacteria</taxon>
        <taxon>Sphingomonadales</taxon>
        <taxon>Sphingomonadaceae</taxon>
        <taxon>Sphingomonas</taxon>
    </lineage>
</organism>
<feature type="region of interest" description="Disordered" evidence="9">
    <location>
        <begin position="74"/>
        <end position="132"/>
    </location>
</feature>
<evidence type="ECO:0000313" key="11">
    <source>
        <dbReference type="Proteomes" id="UP000529795"/>
    </source>
</evidence>
<comment type="subcellular location">
    <subcellularLocation>
        <location evidence="1">Membrane</location>
        <topology evidence="1">Single-pass membrane protein</topology>
    </subcellularLocation>
</comment>
<dbReference type="GO" id="GO:0043953">
    <property type="term" value="P:protein transport by the Tat complex"/>
    <property type="evidence" value="ECO:0007669"/>
    <property type="project" value="InterPro"/>
</dbReference>
<keyword evidence="2" id="KW-0813">Transport</keyword>
<keyword evidence="7" id="KW-0811">Translocation</keyword>
<accession>A0A840F8Q7</accession>
<dbReference type="EMBL" id="JACIEV010000016">
    <property type="protein sequence ID" value="MBB4155603.1"/>
    <property type="molecule type" value="Genomic_DNA"/>
</dbReference>